<comment type="caution">
    <text evidence="2">The sequence shown here is derived from an EMBL/GenBank/DDBJ whole genome shotgun (WGS) entry which is preliminary data.</text>
</comment>
<organism evidence="2 3">
    <name type="scientific">Catenaria anguillulae PL171</name>
    <dbReference type="NCBI Taxonomy" id="765915"/>
    <lineage>
        <taxon>Eukaryota</taxon>
        <taxon>Fungi</taxon>
        <taxon>Fungi incertae sedis</taxon>
        <taxon>Blastocladiomycota</taxon>
        <taxon>Blastocladiomycetes</taxon>
        <taxon>Blastocladiales</taxon>
        <taxon>Catenariaceae</taxon>
        <taxon>Catenaria</taxon>
    </lineage>
</organism>
<sequence length="259" mass="28400">MKYSKSATSDPTSTTGRPRSAISSSDTSQNPMQQHYVQRKLAHYRSALESCLGKHDYATIWQPPESILMDTNVLLVTDGYRTVCEGTLRPATPVHVYCYDAVTAANPTMRASASAGSARHNRRKSSRSRQASTSPVGSKPTRPSPLALSMSMGDMDADESQSEVEVGPMSSSIGAGGITWSDRQVVEMWIEEVKMLRYGSNCASSLVSGLVHSYIFPSCQPRQRLSIHTPATRHLAPTFPLQWRAHLPPVSHSTYQTID</sequence>
<keyword evidence="3" id="KW-1185">Reference proteome</keyword>
<dbReference type="Proteomes" id="UP000193411">
    <property type="component" value="Unassembled WGS sequence"/>
</dbReference>
<name>A0A1Y2I2L7_9FUNG</name>
<dbReference type="AlphaFoldDB" id="A0A1Y2I2L7"/>
<accession>A0A1Y2I2L7</accession>
<feature type="region of interest" description="Disordered" evidence="1">
    <location>
        <begin position="1"/>
        <end position="32"/>
    </location>
</feature>
<proteinExistence type="predicted"/>
<evidence type="ECO:0000256" key="1">
    <source>
        <dbReference type="SAM" id="MobiDB-lite"/>
    </source>
</evidence>
<evidence type="ECO:0000313" key="3">
    <source>
        <dbReference type="Proteomes" id="UP000193411"/>
    </source>
</evidence>
<protein>
    <submittedName>
        <fullName evidence="2">Uncharacterized protein</fullName>
    </submittedName>
</protein>
<dbReference type="EMBL" id="MCFL01000003">
    <property type="protein sequence ID" value="ORZ40191.1"/>
    <property type="molecule type" value="Genomic_DNA"/>
</dbReference>
<reference evidence="2 3" key="1">
    <citation type="submission" date="2016-07" db="EMBL/GenBank/DDBJ databases">
        <title>Pervasive Adenine N6-methylation of Active Genes in Fungi.</title>
        <authorList>
            <consortium name="DOE Joint Genome Institute"/>
            <person name="Mondo S.J."/>
            <person name="Dannebaum R.O."/>
            <person name="Kuo R.C."/>
            <person name="Labutti K."/>
            <person name="Haridas S."/>
            <person name="Kuo A."/>
            <person name="Salamov A."/>
            <person name="Ahrendt S.R."/>
            <person name="Lipzen A."/>
            <person name="Sullivan W."/>
            <person name="Andreopoulos W.B."/>
            <person name="Clum A."/>
            <person name="Lindquist E."/>
            <person name="Daum C."/>
            <person name="Ramamoorthy G.K."/>
            <person name="Gryganskyi A."/>
            <person name="Culley D."/>
            <person name="Magnuson J.K."/>
            <person name="James T.Y."/>
            <person name="O'Malley M.A."/>
            <person name="Stajich J.E."/>
            <person name="Spatafora J.W."/>
            <person name="Visel A."/>
            <person name="Grigoriev I.V."/>
        </authorList>
    </citation>
    <scope>NUCLEOTIDE SEQUENCE [LARGE SCALE GENOMIC DNA]</scope>
    <source>
        <strain evidence="2 3">PL171</strain>
    </source>
</reference>
<gene>
    <name evidence="2" type="ORF">BCR44DRAFT_1170367</name>
</gene>
<evidence type="ECO:0000313" key="2">
    <source>
        <dbReference type="EMBL" id="ORZ40191.1"/>
    </source>
</evidence>
<feature type="region of interest" description="Disordered" evidence="1">
    <location>
        <begin position="110"/>
        <end position="170"/>
    </location>
</feature>